<evidence type="ECO:0000256" key="3">
    <source>
        <dbReference type="ARBA" id="ARBA00023136"/>
    </source>
</evidence>
<feature type="transmembrane region" description="Helical" evidence="4">
    <location>
        <begin position="265"/>
        <end position="287"/>
    </location>
</feature>
<accession>A0A6I4IHE8</accession>
<name>A0A6I4IHE8_9SPHI</name>
<dbReference type="AlphaFoldDB" id="A0A6I4IHE8"/>
<feature type="transmembrane region" description="Helical" evidence="4">
    <location>
        <begin position="329"/>
        <end position="348"/>
    </location>
</feature>
<protein>
    <submittedName>
        <fullName evidence="5">MFS transporter</fullName>
    </submittedName>
</protein>
<evidence type="ECO:0000313" key="5">
    <source>
        <dbReference type="EMBL" id="MVN93048.1"/>
    </source>
</evidence>
<dbReference type="Pfam" id="PF07690">
    <property type="entry name" value="MFS_1"/>
    <property type="match status" value="1"/>
</dbReference>
<dbReference type="Proteomes" id="UP000434850">
    <property type="component" value="Unassembled WGS sequence"/>
</dbReference>
<organism evidence="5 6">
    <name type="scientific">Mucilaginibacter aquatilis</name>
    <dbReference type="NCBI Taxonomy" id="1517760"/>
    <lineage>
        <taxon>Bacteria</taxon>
        <taxon>Pseudomonadati</taxon>
        <taxon>Bacteroidota</taxon>
        <taxon>Sphingobacteriia</taxon>
        <taxon>Sphingobacteriales</taxon>
        <taxon>Sphingobacteriaceae</taxon>
        <taxon>Mucilaginibacter</taxon>
    </lineage>
</organism>
<dbReference type="OrthoDB" id="9772882at2"/>
<keyword evidence="1 4" id="KW-0812">Transmembrane</keyword>
<keyword evidence="6" id="KW-1185">Reference proteome</keyword>
<feature type="transmembrane region" description="Helical" evidence="4">
    <location>
        <begin position="21"/>
        <end position="45"/>
    </location>
</feature>
<sequence>MNIRPTEKITTSQLNNGLNLVIADGLSAEAMVVFTSGTFLTAMAINMGATNFQLGVLAALPTFTTIFQLAAIWLVRRFNNRKVITTIFNFLARLPLLAIGVIPFVFTSGTSVQVLIMLLFFQHIFGDIGGAAWNSWMKDLIPGERLGSFFSHRSRMAQTLNVTLSLATAVGIDYVKTHYPHYEILTYNMLFMLGGILGMVSVGLLLRTPEPKAEVIDDKLFALFTKPLKNRNFRNLLLFNSFWAFALNLATPFFAVYMMKTLGLPVAYIIALGIAGQLSSIISIKLWGKYSDKFSNKNIVSICAPVYVGCIIAYAFAGVNGNTQTTLTLLGVIHVLSGVATAGINLALSNIGIKLAPRNEAIAYISTKNMLVAISSTIAPMLGGLFADFFAVHQLNWTIQWNSAGNVSNIQLLALHGWNYFFVIGGVLALLSLRLLNKVNEHGEIRRHRLVIHMRTQLRRKLRANLGRRVTDGLYLPSTILRKNIMKIFGAESVYNKAA</sequence>
<feature type="transmembrane region" description="Helical" evidence="4">
    <location>
        <begin position="299"/>
        <end position="317"/>
    </location>
</feature>
<keyword evidence="3 4" id="KW-0472">Membrane</keyword>
<feature type="transmembrane region" description="Helical" evidence="4">
    <location>
        <begin position="369"/>
        <end position="392"/>
    </location>
</feature>
<evidence type="ECO:0000256" key="2">
    <source>
        <dbReference type="ARBA" id="ARBA00022989"/>
    </source>
</evidence>
<feature type="transmembrane region" description="Helical" evidence="4">
    <location>
        <begin position="236"/>
        <end position="259"/>
    </location>
</feature>
<feature type="transmembrane region" description="Helical" evidence="4">
    <location>
        <begin position="418"/>
        <end position="437"/>
    </location>
</feature>
<dbReference type="InterPro" id="IPR011701">
    <property type="entry name" value="MFS"/>
</dbReference>
<evidence type="ECO:0000256" key="1">
    <source>
        <dbReference type="ARBA" id="ARBA00022692"/>
    </source>
</evidence>
<dbReference type="PANTHER" id="PTHR23526:SF2">
    <property type="entry name" value="MAJOR FACILITATOR SUPERFAMILY (MFS) PROFILE DOMAIN-CONTAINING PROTEIN"/>
    <property type="match status" value="1"/>
</dbReference>
<dbReference type="InterPro" id="IPR052528">
    <property type="entry name" value="Sugar_transport-like"/>
</dbReference>
<keyword evidence="2 4" id="KW-1133">Transmembrane helix</keyword>
<feature type="transmembrane region" description="Helical" evidence="4">
    <location>
        <begin position="87"/>
        <end position="106"/>
    </location>
</feature>
<dbReference type="EMBL" id="WQLA01000008">
    <property type="protein sequence ID" value="MVN93048.1"/>
    <property type="molecule type" value="Genomic_DNA"/>
</dbReference>
<dbReference type="RefSeq" id="WP_157543366.1">
    <property type="nucleotide sequence ID" value="NZ_WQLA01000008.1"/>
</dbReference>
<proteinExistence type="predicted"/>
<dbReference type="Gene3D" id="1.20.1250.20">
    <property type="entry name" value="MFS general substrate transporter like domains"/>
    <property type="match status" value="2"/>
</dbReference>
<evidence type="ECO:0000313" key="6">
    <source>
        <dbReference type="Proteomes" id="UP000434850"/>
    </source>
</evidence>
<evidence type="ECO:0000256" key="4">
    <source>
        <dbReference type="SAM" id="Phobius"/>
    </source>
</evidence>
<dbReference type="GO" id="GO:0022857">
    <property type="term" value="F:transmembrane transporter activity"/>
    <property type="evidence" value="ECO:0007669"/>
    <property type="project" value="InterPro"/>
</dbReference>
<gene>
    <name evidence="5" type="ORF">GO816_18095</name>
</gene>
<dbReference type="PANTHER" id="PTHR23526">
    <property type="entry name" value="INTEGRAL MEMBRANE TRANSPORT PROTEIN-RELATED"/>
    <property type="match status" value="1"/>
</dbReference>
<comment type="caution">
    <text evidence="5">The sequence shown here is derived from an EMBL/GenBank/DDBJ whole genome shotgun (WGS) entry which is preliminary data.</text>
</comment>
<reference evidence="5 6" key="1">
    <citation type="submission" date="2019-12" db="EMBL/GenBank/DDBJ databases">
        <title>Mucilaginibacter sp. HME9299 genome sequencing and assembly.</title>
        <authorList>
            <person name="Kang H."/>
            <person name="Kim H."/>
            <person name="Joh K."/>
        </authorList>
    </citation>
    <scope>NUCLEOTIDE SEQUENCE [LARGE SCALE GENOMIC DNA]</scope>
    <source>
        <strain evidence="5 6">HME9299</strain>
    </source>
</reference>
<feature type="transmembrane region" description="Helical" evidence="4">
    <location>
        <begin position="51"/>
        <end position="75"/>
    </location>
</feature>
<feature type="transmembrane region" description="Helical" evidence="4">
    <location>
        <begin position="187"/>
        <end position="206"/>
    </location>
</feature>
<dbReference type="InterPro" id="IPR036259">
    <property type="entry name" value="MFS_trans_sf"/>
</dbReference>
<dbReference type="SUPFAM" id="SSF103473">
    <property type="entry name" value="MFS general substrate transporter"/>
    <property type="match status" value="1"/>
</dbReference>